<evidence type="ECO:0000313" key="2">
    <source>
        <dbReference type="WBParaSite" id="JU765_v2.g15159.t1"/>
    </source>
</evidence>
<reference evidence="2" key="1">
    <citation type="submission" date="2022-11" db="UniProtKB">
        <authorList>
            <consortium name="WormBaseParasite"/>
        </authorList>
    </citation>
    <scope>IDENTIFICATION</scope>
</reference>
<evidence type="ECO:0000313" key="1">
    <source>
        <dbReference type="Proteomes" id="UP000887576"/>
    </source>
</evidence>
<sequence>MPNDTTFTCPDFYFTFPILDRKNYESCVKTAFNETARHFNNSVCLIQLIPEKDDHITVIAGALDYYGQRKKASCSHENENDFKEPIIDKKIKEHCYSKFHFKSDDYCCYHNYDTEHSKYGKQCDLEVIQQMLKKKEKKLLAEKQKVASKLLCTYGNRPSGDEDECHDITDGCFQSFRIKNDDDGAYGCVDKIEDVRYRLITNGTNETTEDNNEPINKIFIEYADLNAGLSCYHLKSYTKEEVQTCFVTFSAYPNKNLKEQYEEDSFNTRIICCCKPSTEFQAAGSTKQCNAVDKSGKFKRIEDFDDRL</sequence>
<protein>
    <submittedName>
        <fullName evidence="2">Uncharacterized protein</fullName>
    </submittedName>
</protein>
<accession>A0AC34QDB2</accession>
<proteinExistence type="predicted"/>
<dbReference type="Proteomes" id="UP000887576">
    <property type="component" value="Unplaced"/>
</dbReference>
<organism evidence="1 2">
    <name type="scientific">Panagrolaimus sp. JU765</name>
    <dbReference type="NCBI Taxonomy" id="591449"/>
    <lineage>
        <taxon>Eukaryota</taxon>
        <taxon>Metazoa</taxon>
        <taxon>Ecdysozoa</taxon>
        <taxon>Nematoda</taxon>
        <taxon>Chromadorea</taxon>
        <taxon>Rhabditida</taxon>
        <taxon>Tylenchina</taxon>
        <taxon>Panagrolaimomorpha</taxon>
        <taxon>Panagrolaimoidea</taxon>
        <taxon>Panagrolaimidae</taxon>
        <taxon>Panagrolaimus</taxon>
    </lineage>
</organism>
<dbReference type="WBParaSite" id="JU765_v2.g15159.t1">
    <property type="protein sequence ID" value="JU765_v2.g15159.t1"/>
    <property type="gene ID" value="JU765_v2.g15159"/>
</dbReference>
<name>A0AC34QDB2_9BILA</name>